<proteinExistence type="predicted"/>
<gene>
    <name evidence="1" type="ORF">VB248_03070</name>
</gene>
<organism evidence="1 2">
    <name type="scientific">Arcicella rigui</name>
    <dbReference type="NCBI Taxonomy" id="797020"/>
    <lineage>
        <taxon>Bacteria</taxon>
        <taxon>Pseudomonadati</taxon>
        <taxon>Bacteroidota</taxon>
        <taxon>Cytophagia</taxon>
        <taxon>Cytophagales</taxon>
        <taxon>Flectobacillaceae</taxon>
        <taxon>Arcicella</taxon>
    </lineage>
</organism>
<comment type="caution">
    <text evidence="1">The sequence shown here is derived from an EMBL/GenBank/DDBJ whole genome shotgun (WGS) entry which is preliminary data.</text>
</comment>
<name>A0ABU5Q6B2_9BACT</name>
<accession>A0ABU5Q6B2</accession>
<keyword evidence="2" id="KW-1185">Reference proteome</keyword>
<protein>
    <submittedName>
        <fullName evidence="1">Uncharacterized protein</fullName>
    </submittedName>
</protein>
<sequence length="47" mass="5525">MENTSSEYQEVSWGENTYVPFFNEECGDSLWDEVLKEKEALEANKTF</sequence>
<evidence type="ECO:0000313" key="2">
    <source>
        <dbReference type="Proteomes" id="UP001302949"/>
    </source>
</evidence>
<dbReference type="RefSeq" id="WP_323295262.1">
    <property type="nucleotide sequence ID" value="NZ_JAYFUM010000003.1"/>
</dbReference>
<dbReference type="Proteomes" id="UP001302949">
    <property type="component" value="Unassembled WGS sequence"/>
</dbReference>
<evidence type="ECO:0000313" key="1">
    <source>
        <dbReference type="EMBL" id="MEA5138097.1"/>
    </source>
</evidence>
<dbReference type="EMBL" id="JAYFUM010000003">
    <property type="protein sequence ID" value="MEA5138097.1"/>
    <property type="molecule type" value="Genomic_DNA"/>
</dbReference>
<reference evidence="1 2" key="1">
    <citation type="submission" date="2023-12" db="EMBL/GenBank/DDBJ databases">
        <title>Novel species of the genus Arcicella isolated from rivers.</title>
        <authorList>
            <person name="Lu H."/>
        </authorList>
    </citation>
    <scope>NUCLEOTIDE SEQUENCE [LARGE SCALE GENOMIC DNA]</scope>
    <source>
        <strain evidence="1 2">KCTC 23307</strain>
    </source>
</reference>